<dbReference type="InterPro" id="IPR036388">
    <property type="entry name" value="WH-like_DNA-bd_sf"/>
</dbReference>
<dbReference type="PANTHER" id="PTHR30514">
    <property type="entry name" value="GLUCOKINASE"/>
    <property type="match status" value="1"/>
</dbReference>
<sequence length="274" mass="31944">MDEYAKSIIPIIEANYEKYTETERYIADYFLKQARPERLSAELVSKELSVSVASLSRFAKKCGFGGYREFTYEFRNSYVEKSAVEQQQSRLVLDTYQNLLNKIYSLLDEGQIHRIVTELKWARRVFVCGRGSSGLAAEEMATRFRWIGIDMTALRDNEDMRMQSVFLNRHDLMIGLSLSGTKSEILYMLDRGFQQGARTMLITGKNRQTYEDFCNEILLVPSLQHLNHGNLISPQFPLLLMIDILYAAYVNDDRMRIEKIQREVQRTLRGNEDR</sequence>
<reference evidence="6 7" key="1">
    <citation type="submission" date="2018-08" db="EMBL/GenBank/DDBJ databases">
        <title>A genome reference for cultivated species of the human gut microbiota.</title>
        <authorList>
            <person name="Zou Y."/>
            <person name="Xue W."/>
            <person name="Luo G."/>
        </authorList>
    </citation>
    <scope>NUCLEOTIDE SEQUENCE [LARGE SCALE GENOMIC DNA]</scope>
    <source>
        <strain evidence="6 7">AF24-4</strain>
    </source>
</reference>
<dbReference type="PROSITE" id="PS51071">
    <property type="entry name" value="HTH_RPIR"/>
    <property type="match status" value="1"/>
</dbReference>
<accession>A0A3R6CHX3</accession>
<evidence type="ECO:0000259" key="5">
    <source>
        <dbReference type="PROSITE" id="PS51464"/>
    </source>
</evidence>
<evidence type="ECO:0000259" key="4">
    <source>
        <dbReference type="PROSITE" id="PS51071"/>
    </source>
</evidence>
<protein>
    <submittedName>
        <fullName evidence="6">MurR/RpiR family transcriptional regulator</fullName>
    </submittedName>
</protein>
<dbReference type="Pfam" id="PF01418">
    <property type="entry name" value="HTH_6"/>
    <property type="match status" value="1"/>
</dbReference>
<dbReference type="PANTHER" id="PTHR30514:SF21">
    <property type="entry name" value="RPIR-FAMILY TRANSCRIPTIONAL REGULATOR"/>
    <property type="match status" value="1"/>
</dbReference>
<proteinExistence type="predicted"/>
<keyword evidence="2" id="KW-0238">DNA-binding</keyword>
<dbReference type="GO" id="GO:1901135">
    <property type="term" value="P:carbohydrate derivative metabolic process"/>
    <property type="evidence" value="ECO:0007669"/>
    <property type="project" value="InterPro"/>
</dbReference>
<dbReference type="Proteomes" id="UP000285820">
    <property type="component" value="Unassembled WGS sequence"/>
</dbReference>
<dbReference type="SUPFAM" id="SSF46689">
    <property type="entry name" value="Homeodomain-like"/>
    <property type="match status" value="1"/>
</dbReference>
<dbReference type="Gene3D" id="1.10.10.10">
    <property type="entry name" value="Winged helix-like DNA-binding domain superfamily/Winged helix DNA-binding domain"/>
    <property type="match status" value="1"/>
</dbReference>
<comment type="caution">
    <text evidence="6">The sequence shown here is derived from an EMBL/GenBank/DDBJ whole genome shotgun (WGS) entry which is preliminary data.</text>
</comment>
<name>A0A3R6CHX3_9FIRM</name>
<evidence type="ECO:0000313" key="7">
    <source>
        <dbReference type="Proteomes" id="UP000285820"/>
    </source>
</evidence>
<dbReference type="RefSeq" id="WP_118126549.1">
    <property type="nucleotide sequence ID" value="NZ_QRUN01000017.1"/>
</dbReference>
<dbReference type="GO" id="GO:0003700">
    <property type="term" value="F:DNA-binding transcription factor activity"/>
    <property type="evidence" value="ECO:0007669"/>
    <property type="project" value="InterPro"/>
</dbReference>
<organism evidence="6 7">
    <name type="scientific">Roseburia inulinivorans</name>
    <dbReference type="NCBI Taxonomy" id="360807"/>
    <lineage>
        <taxon>Bacteria</taxon>
        <taxon>Bacillati</taxon>
        <taxon>Bacillota</taxon>
        <taxon>Clostridia</taxon>
        <taxon>Lachnospirales</taxon>
        <taxon>Lachnospiraceae</taxon>
        <taxon>Roseburia</taxon>
    </lineage>
</organism>
<dbReference type="AlphaFoldDB" id="A0A3R6CHX3"/>
<evidence type="ECO:0000256" key="2">
    <source>
        <dbReference type="ARBA" id="ARBA00023125"/>
    </source>
</evidence>
<gene>
    <name evidence="6" type="ORF">DWY29_11455</name>
</gene>
<dbReference type="InterPro" id="IPR047640">
    <property type="entry name" value="RpiR-like"/>
</dbReference>
<dbReference type="CDD" id="cd05013">
    <property type="entry name" value="SIS_RpiR"/>
    <property type="match status" value="1"/>
</dbReference>
<dbReference type="Gene3D" id="3.40.50.10490">
    <property type="entry name" value="Glucose-6-phosphate isomerase like protein, domain 1"/>
    <property type="match status" value="1"/>
</dbReference>
<dbReference type="EMBL" id="QRUN01000017">
    <property type="protein sequence ID" value="RGR66972.1"/>
    <property type="molecule type" value="Genomic_DNA"/>
</dbReference>
<feature type="domain" description="HTH rpiR-type" evidence="4">
    <location>
        <begin position="6"/>
        <end position="81"/>
    </location>
</feature>
<dbReference type="PROSITE" id="PS51464">
    <property type="entry name" value="SIS"/>
    <property type="match status" value="1"/>
</dbReference>
<dbReference type="InterPro" id="IPR046348">
    <property type="entry name" value="SIS_dom_sf"/>
</dbReference>
<dbReference type="InterPro" id="IPR000281">
    <property type="entry name" value="HTH_RpiR"/>
</dbReference>
<dbReference type="InterPro" id="IPR009057">
    <property type="entry name" value="Homeodomain-like_sf"/>
</dbReference>
<dbReference type="GO" id="GO:0003677">
    <property type="term" value="F:DNA binding"/>
    <property type="evidence" value="ECO:0007669"/>
    <property type="project" value="UniProtKB-KW"/>
</dbReference>
<keyword evidence="1" id="KW-0805">Transcription regulation</keyword>
<dbReference type="InterPro" id="IPR035472">
    <property type="entry name" value="RpiR-like_SIS"/>
</dbReference>
<dbReference type="InterPro" id="IPR001347">
    <property type="entry name" value="SIS_dom"/>
</dbReference>
<dbReference type="SUPFAM" id="SSF53697">
    <property type="entry name" value="SIS domain"/>
    <property type="match status" value="1"/>
</dbReference>
<evidence type="ECO:0000256" key="3">
    <source>
        <dbReference type="ARBA" id="ARBA00023163"/>
    </source>
</evidence>
<keyword evidence="3" id="KW-0804">Transcription</keyword>
<feature type="domain" description="SIS" evidence="5">
    <location>
        <begin position="115"/>
        <end position="255"/>
    </location>
</feature>
<dbReference type="Pfam" id="PF01380">
    <property type="entry name" value="SIS"/>
    <property type="match status" value="1"/>
</dbReference>
<evidence type="ECO:0000313" key="6">
    <source>
        <dbReference type="EMBL" id="RGR66972.1"/>
    </source>
</evidence>
<evidence type="ECO:0000256" key="1">
    <source>
        <dbReference type="ARBA" id="ARBA00023015"/>
    </source>
</evidence>
<dbReference type="GO" id="GO:0097367">
    <property type="term" value="F:carbohydrate derivative binding"/>
    <property type="evidence" value="ECO:0007669"/>
    <property type="project" value="InterPro"/>
</dbReference>